<gene>
    <name evidence="1" type="ORF">B1757_12225</name>
</gene>
<name>A0A2I1DJI8_9PROT</name>
<evidence type="ECO:0000313" key="2">
    <source>
        <dbReference type="Proteomes" id="UP000234329"/>
    </source>
</evidence>
<reference evidence="1 2" key="1">
    <citation type="submission" date="2017-03" db="EMBL/GenBank/DDBJ databases">
        <title>Draft genime sequence of the acidophilic sulfur-oxidizing bacterium Acidithiobacillus sp. SH, isolated from seawater.</title>
        <authorList>
            <person name="Sharmin S."/>
            <person name="Tokuhisa M."/>
            <person name="Kanao T."/>
            <person name="Kamimura K."/>
        </authorList>
    </citation>
    <scope>NUCLEOTIDE SEQUENCE [LARGE SCALE GENOMIC DNA]</scope>
    <source>
        <strain evidence="1 2">SH</strain>
    </source>
</reference>
<accession>A0A2I1DJI8</accession>
<dbReference type="Proteomes" id="UP000234329">
    <property type="component" value="Unassembled WGS sequence"/>
</dbReference>
<dbReference type="AlphaFoldDB" id="A0A2I1DJI8"/>
<dbReference type="SMART" id="SM00855">
    <property type="entry name" value="PGAM"/>
    <property type="match status" value="1"/>
</dbReference>
<dbReference type="InterPro" id="IPR013078">
    <property type="entry name" value="His_Pase_superF_clade-1"/>
</dbReference>
<proteinExistence type="predicted"/>
<dbReference type="Pfam" id="PF00300">
    <property type="entry name" value="His_Phos_1"/>
    <property type="match status" value="1"/>
</dbReference>
<dbReference type="RefSeq" id="WP_101538570.1">
    <property type="nucleotide sequence ID" value="NZ_MXAV01000044.1"/>
</dbReference>
<dbReference type="CDD" id="cd07067">
    <property type="entry name" value="HP_PGM_like"/>
    <property type="match status" value="1"/>
</dbReference>
<evidence type="ECO:0000313" key="1">
    <source>
        <dbReference type="EMBL" id="PKY10041.1"/>
    </source>
</evidence>
<dbReference type="InterPro" id="IPR029033">
    <property type="entry name" value="His_PPase_superfam"/>
</dbReference>
<dbReference type="InParanoid" id="A0A2I1DJI8"/>
<dbReference type="OrthoDB" id="9810154at2"/>
<dbReference type="EMBL" id="MXAV01000044">
    <property type="protein sequence ID" value="PKY10041.1"/>
    <property type="molecule type" value="Genomic_DNA"/>
</dbReference>
<dbReference type="Gene3D" id="3.40.50.1240">
    <property type="entry name" value="Phosphoglycerate mutase-like"/>
    <property type="match status" value="1"/>
</dbReference>
<sequence length="163" mass="17883">MNLLLVRHAEAEDAAVSGADFTRKLTAHGQQSAMDLARALQHCLSGSVQMWSSPLLRTRETAEYIAQALATPVSQYHDAIPAGDLNALSQDWQAMPELPDTLIVVGHQPHLGIWTTRITHISVPIKKASVTGIHLPKADRLEGELQWYALPEMMSRMASVIQA</sequence>
<keyword evidence="2" id="KW-1185">Reference proteome</keyword>
<organism evidence="1 2">
    <name type="scientific">Acidithiobacillus marinus</name>
    <dbReference type="NCBI Taxonomy" id="187490"/>
    <lineage>
        <taxon>Bacteria</taxon>
        <taxon>Pseudomonadati</taxon>
        <taxon>Pseudomonadota</taxon>
        <taxon>Acidithiobacillia</taxon>
        <taxon>Acidithiobacillales</taxon>
        <taxon>Acidithiobacillaceae</taxon>
        <taxon>Acidithiobacillus</taxon>
    </lineage>
</organism>
<comment type="caution">
    <text evidence="1">The sequence shown here is derived from an EMBL/GenBank/DDBJ whole genome shotgun (WGS) entry which is preliminary data.</text>
</comment>
<protein>
    <submittedName>
        <fullName evidence="1">Histidine phosphatase family protein</fullName>
    </submittedName>
</protein>
<dbReference type="SUPFAM" id="SSF53254">
    <property type="entry name" value="Phosphoglycerate mutase-like"/>
    <property type="match status" value="1"/>
</dbReference>